<dbReference type="Gene3D" id="2.180.10.10">
    <property type="entry name" value="RHS repeat-associated core"/>
    <property type="match status" value="1"/>
</dbReference>
<dbReference type="KEGG" id="wna:KA717_16065"/>
<dbReference type="InterPro" id="IPR050708">
    <property type="entry name" value="T6SS_VgrG/RHS"/>
</dbReference>
<protein>
    <submittedName>
        <fullName evidence="6">RHS repeat-associated core domain-containing protein</fullName>
    </submittedName>
</protein>
<evidence type="ECO:0000313" key="6">
    <source>
        <dbReference type="EMBL" id="UXE63921.1"/>
    </source>
</evidence>
<dbReference type="Proteomes" id="UP001065613">
    <property type="component" value="Chromosome"/>
</dbReference>
<gene>
    <name evidence="6" type="ORF">KA717_16065</name>
</gene>
<feature type="transmembrane region" description="Helical" evidence="3">
    <location>
        <begin position="2237"/>
        <end position="2263"/>
    </location>
</feature>
<feature type="domain" description="DUF6443" evidence="4">
    <location>
        <begin position="1423"/>
        <end position="1539"/>
    </location>
</feature>
<accession>A0A977L3G1</accession>
<keyword evidence="1" id="KW-0677">Repeat</keyword>
<feature type="domain" description="Teneurin-like YD-shell" evidence="5">
    <location>
        <begin position="1752"/>
        <end position="1937"/>
    </location>
</feature>
<feature type="compositionally biased region" description="Basic and acidic residues" evidence="2">
    <location>
        <begin position="2303"/>
        <end position="2314"/>
    </location>
</feature>
<evidence type="ECO:0000256" key="2">
    <source>
        <dbReference type="SAM" id="MobiDB-lite"/>
    </source>
</evidence>
<dbReference type="EMBL" id="CP073041">
    <property type="protein sequence ID" value="UXE63921.1"/>
    <property type="molecule type" value="Genomic_DNA"/>
</dbReference>
<feature type="transmembrane region" description="Helical" evidence="3">
    <location>
        <begin position="2197"/>
        <end position="2225"/>
    </location>
</feature>
<keyword evidence="3" id="KW-1133">Transmembrane helix</keyword>
<dbReference type="PANTHER" id="PTHR32305:SF15">
    <property type="entry name" value="PROTEIN RHSA-RELATED"/>
    <property type="match status" value="1"/>
</dbReference>
<feature type="compositionally biased region" description="Gly residues" evidence="2">
    <location>
        <begin position="2293"/>
        <end position="2302"/>
    </location>
</feature>
<evidence type="ECO:0000256" key="1">
    <source>
        <dbReference type="ARBA" id="ARBA00022737"/>
    </source>
</evidence>
<dbReference type="InterPro" id="IPR022385">
    <property type="entry name" value="Rhs_assc_core"/>
</dbReference>
<dbReference type="NCBIfam" id="TIGR03696">
    <property type="entry name" value="Rhs_assc_core"/>
    <property type="match status" value="1"/>
</dbReference>
<keyword evidence="3" id="KW-0472">Membrane</keyword>
<proteinExistence type="predicted"/>
<feature type="domain" description="Teneurin-like YD-shell" evidence="5">
    <location>
        <begin position="1949"/>
        <end position="2169"/>
    </location>
</feature>
<name>A0A977L3G1_9CYAN</name>
<organism evidence="6">
    <name type="scientific">Woronichinia naegeliana WA131</name>
    <dbReference type="NCBI Taxonomy" id="2824559"/>
    <lineage>
        <taxon>Bacteria</taxon>
        <taxon>Bacillati</taxon>
        <taxon>Cyanobacteriota</taxon>
        <taxon>Cyanophyceae</taxon>
        <taxon>Synechococcales</taxon>
        <taxon>Coelosphaeriaceae</taxon>
        <taxon>Woronichinia</taxon>
    </lineage>
</organism>
<dbReference type="InterPro" id="IPR045619">
    <property type="entry name" value="DUF6443"/>
</dbReference>
<evidence type="ECO:0000256" key="3">
    <source>
        <dbReference type="SAM" id="Phobius"/>
    </source>
</evidence>
<feature type="compositionally biased region" description="Low complexity" evidence="2">
    <location>
        <begin position="2269"/>
        <end position="2292"/>
    </location>
</feature>
<evidence type="ECO:0000259" key="5">
    <source>
        <dbReference type="Pfam" id="PF25023"/>
    </source>
</evidence>
<feature type="region of interest" description="Disordered" evidence="2">
    <location>
        <begin position="2269"/>
        <end position="2318"/>
    </location>
</feature>
<evidence type="ECO:0000259" key="4">
    <source>
        <dbReference type="Pfam" id="PF20041"/>
    </source>
</evidence>
<dbReference type="PANTHER" id="PTHR32305">
    <property type="match status" value="1"/>
</dbReference>
<sequence>MPDKASRSLHCWILDLTGKVRYIQWGIKWGGRNGNWIDSTTNTSGQEPIALAWNLAEIQNTWGEKVTFNYDVDLELIGNSGYQYTRATYLKQITAIDGRSVNFVYQLKQYDEKVREYQIPHEYSGQSNLHAYQDRYETKFLDSIELRDKESNSILFSLQFDYEVKNVSLNNFNNADFYKRYLTGITQKNANKESLPGYKFGYYTKSDDLTDNIHRGALKNITYATGGIATFNYEKKNLVGTSHIENISGYGIPRVWFGGDYVVVAYYDESRGSLDVKVYSWNGNWISDEPSAGGFNFKLDIDSLQIVTQSDFFALSFKQKDRALMNVYLFHQEIGRFGKWSYKNYFLDLALNDVQTHLAVGNDFVFFCASGGTNLGLYVWNQQSKSWNDKNINISISKGNYALAALGNYFTIAIYDADSKKCDLVLYYQDEIYKQWNNQKIASISPVEKDDKGNPYLNWSLSNHSATVTFIKTLSSDIDYEVRVYQWDAEFNVTLALSNSYSVPQGTKDFNYSIMTGSLLANAGHLWRYNGSEWKKESLTVANKVTKFAYGSDLAIAVSANSNDIKQYDPYRDNWTNANLQDSWSNNEYEPTISGNFVTIGNGIFYRDNQGQLNKDRQSIPSEIKPNSIINRAPFYIACETSDGESQILLLKNGKVVHTESLSKERIYVDNESSKGKSGTMLAGFNAFVTYKGDNFDKASNLTLYYVFDESIKGNVTDFPTVKVSINDGYQESQTSYDYDTSKIAISVQGIVTEYSQVTVIKGSDNPKLTPFGKTEHLFFNGLSAEGLGFKDFKGMPPYYYSVLHGSLYQQKVYDSNGDQLTRQSVEYDIVTERERLGESGKVNLYGYYIQQKREESILYSKEISSIYSNGNASNVGVKREVEYEYDSATGLLKTQTTKNYNSLGEEETLTQTSVYGWEKYEELRQQNILTPVVQTVSKTNEKTTAIAVSTWKDWGDGKWGLFRTYQGLNESAVFEQWDNQTEPNLTDWLKASEVISRTLNGVTQDSIDVNGIHSSILSDKEQFYPVAQFDNASLKEANYTGFEDYENLSNWGVNQRNITDLIVKGDAHTGVSSLQLKPSLTLNLKTPLSLTNTQQVYLVSAWIKTEAGFETDGGKAEVKLQFYNGNNPVSNPIIIPIEATDNDWKYLHYAIKPSQIQETQLGIEISNQKVSKFFLIDDLCFAPLLSGFQANVYDTKYKLVTAQLGNSGDTSRHFYDSFQRKVAEIGLNETVNALTTSYLNRQDTDSVNYVFPQDKPNSSLSIGATEGGVYANFINGEQWRQDWQSSQLNNWQVENGALVHTGNTSDNITYQSTTSFSNYGVRLSVHASDTPKQPLGICIGNQLTVTWTQNQGWILTINGVSSQVANTGLMAHEWLLVAANNVLLFYADGQQIFAQTVTNNITGALALFTADKVAFSNIVTFKNPQIGITYSDGAGKERQTQALEGSNCLVTETVYDSLGRGVISTKTARFDNTLLGYRQKFVETVNWDSGILTGEVADHYPDDQGYPYSRTVYEASPLSRPIQQGIPGKAFAIGNNNTHIITSEYGTNLQGFFAEDSYPPHQYLVEKVTDADGTLVYTLKDQLGRTLAKKAGPIEAGSNIYQTTRSIYDAAGNVVKTLLPNHFDPPAGSQSDAWEITMEYDFLGQMISQTNPDSGTTKYIYDRAGRPRFMVDAVGLETRIICYKKYDIIGRLIEEGWLSGDWGDGTDLQNQANSNPHYPEQGNWRKRYVFDGDGSNPHLIGRLWQVLNSNLGDGNSDVEEIYDYDELGNVASKTLTVTGYAAQTVRYEYNNLGNIIKVIYPNNSNIPEVVYSYNSLGETIAVGTPENIQQFATYRYNADGSLATTTLNNGGLQNSLNYNSPGWPTHIDNKKADDSLMMEQSFAYTENGYQDSGYYNGNIAQNSINYGTWKNPPQNYDYQYQYDQLGRLKVAQNSQDEKASLGVGQPTTYDINGNIQTLKQGDTTNQYKYIENTDKVNRVSNSSEPQNYGYDANGNVKSASHRQISEIKYDPLTQLTTQIQLEGNTSVFFKYNGGNQRVLKTSQDSSGNQTAGKLYVHGLNDYPLLEVSNEPIQYIYGLGGLVALVKEGKIYTILKDHLGSTRVVVDEAGTVIAAFDYLPFGDLMGTAYGNPEFISYRYTGQEFDAELGLYNYRARFYDPRLGRFYATDPKGQFASPYLYAGNNPIIYVDPDGQLAWWGWLGIALAVVAVGVVTIATAGAAAPVLAALTGEIVKDTIIASTLVAAGEGLVTIGASVAVVGTALSGCSSGGTASVPTSSGGASGSGSVPTSSSGGFGSGSGGGGDERRPPKRDSYTGHYAPITRARKRKILRRYPGINPDNIVHGRRLRRPPDRYGFSRQPRFVPIEGNRWGLDPGTYYRASVRIQYNLTSADDIAEADQWLINQGLPPRDPNTEVWHHFHDYDPNTNTGTLYLMLRIYHWLGHSGGRWQYDRGW</sequence>
<dbReference type="InterPro" id="IPR056823">
    <property type="entry name" value="TEN-like_YD-shell"/>
</dbReference>
<dbReference type="Pfam" id="PF20041">
    <property type="entry name" value="DUF6443"/>
    <property type="match status" value="1"/>
</dbReference>
<reference evidence="6" key="1">
    <citation type="submission" date="2021-04" db="EMBL/GenBank/DDBJ databases">
        <title>Genome sequence of Woronichinia naegeliana from Washington state freshwater lake bloom.</title>
        <authorList>
            <person name="Dreher T.W."/>
        </authorList>
    </citation>
    <scope>NUCLEOTIDE SEQUENCE</scope>
    <source>
        <strain evidence="6">WA131</strain>
    </source>
</reference>
<dbReference type="Pfam" id="PF25023">
    <property type="entry name" value="TEN_YD-shell"/>
    <property type="match status" value="2"/>
</dbReference>
<keyword evidence="3" id="KW-0812">Transmembrane</keyword>